<evidence type="ECO:0000256" key="8">
    <source>
        <dbReference type="PROSITE-ProRule" id="PRU00703"/>
    </source>
</evidence>
<dbReference type="InterPro" id="IPR006669">
    <property type="entry name" value="MgtE_transporter"/>
</dbReference>
<evidence type="ECO:0000313" key="12">
    <source>
        <dbReference type="Proteomes" id="UP000002171"/>
    </source>
</evidence>
<comment type="similarity">
    <text evidence="2 9">Belongs to the SLC41A transporter family.</text>
</comment>
<feature type="transmembrane region" description="Helical" evidence="9">
    <location>
        <begin position="416"/>
        <end position="441"/>
    </location>
</feature>
<evidence type="ECO:0000256" key="6">
    <source>
        <dbReference type="ARBA" id="ARBA00022989"/>
    </source>
</evidence>
<feature type="domain" description="CBS" evidence="10">
    <location>
        <begin position="168"/>
        <end position="230"/>
    </location>
</feature>
<comment type="caution">
    <text evidence="9">Lacks conserved residue(s) required for the propagation of feature annotation.</text>
</comment>
<evidence type="ECO:0000256" key="9">
    <source>
        <dbReference type="RuleBase" id="RU362011"/>
    </source>
</evidence>
<dbReference type="EMBL" id="AAOW01000007">
    <property type="protein sequence ID" value="EAR61585.1"/>
    <property type="molecule type" value="Genomic_DNA"/>
</dbReference>
<dbReference type="RefSeq" id="WP_007020268.1">
    <property type="nucleotide sequence ID" value="NZ_CH724125.1"/>
</dbReference>
<dbReference type="NCBIfam" id="TIGR00400">
    <property type="entry name" value="mgtE"/>
    <property type="match status" value="1"/>
</dbReference>
<dbReference type="SUPFAM" id="SSF54631">
    <property type="entry name" value="CBS-domain pair"/>
    <property type="match status" value="1"/>
</dbReference>
<feature type="transmembrane region" description="Helical" evidence="9">
    <location>
        <begin position="388"/>
        <end position="410"/>
    </location>
</feature>
<keyword evidence="12" id="KW-1185">Reference proteome</keyword>
<dbReference type="AlphaFoldDB" id="A0A7U8GSZ0"/>
<dbReference type="InterPro" id="IPR046342">
    <property type="entry name" value="CBS_dom_sf"/>
</dbReference>
<keyword evidence="8" id="KW-0129">CBS domain</keyword>
<dbReference type="GO" id="GO:0046872">
    <property type="term" value="F:metal ion binding"/>
    <property type="evidence" value="ECO:0007669"/>
    <property type="project" value="UniProtKB-KW"/>
</dbReference>
<protein>
    <recommendedName>
        <fullName evidence="9">Magnesium transporter MgtE</fullName>
    </recommendedName>
</protein>
<dbReference type="SUPFAM" id="SSF161093">
    <property type="entry name" value="MgtE membrane domain-like"/>
    <property type="match status" value="1"/>
</dbReference>
<comment type="caution">
    <text evidence="11">The sequence shown here is derived from an EMBL/GenBank/DDBJ whole genome shotgun (WGS) entry which is preliminary data.</text>
</comment>
<keyword evidence="6 9" id="KW-1133">Transmembrane helix</keyword>
<dbReference type="InterPro" id="IPR006668">
    <property type="entry name" value="Mg_transptr_MgtE_intracell_dom"/>
</dbReference>
<evidence type="ECO:0000256" key="1">
    <source>
        <dbReference type="ARBA" id="ARBA00004141"/>
    </source>
</evidence>
<dbReference type="PANTHER" id="PTHR43773:SF1">
    <property type="entry name" value="MAGNESIUM TRANSPORTER MGTE"/>
    <property type="match status" value="1"/>
</dbReference>
<dbReference type="Proteomes" id="UP000002171">
    <property type="component" value="Unassembled WGS sequence"/>
</dbReference>
<evidence type="ECO:0000259" key="10">
    <source>
        <dbReference type="PROSITE" id="PS51371"/>
    </source>
</evidence>
<comment type="subcellular location">
    <subcellularLocation>
        <location evidence="9">Cell membrane</location>
        <topology evidence="9">Multi-pass membrane protein</topology>
    </subcellularLocation>
    <subcellularLocation>
        <location evidence="1">Membrane</location>
        <topology evidence="1">Multi-pass membrane protein</topology>
    </subcellularLocation>
</comment>
<gene>
    <name evidence="11" type="ORF">MED92_13061</name>
</gene>
<evidence type="ECO:0000256" key="5">
    <source>
        <dbReference type="ARBA" id="ARBA00022842"/>
    </source>
</evidence>
<dbReference type="CDD" id="cd04606">
    <property type="entry name" value="CBS_pair_Mg_transporter"/>
    <property type="match status" value="1"/>
</dbReference>
<name>A0A7U8GSZ0_NEPCE</name>
<dbReference type="Gene3D" id="1.10.357.20">
    <property type="entry name" value="SLC41 divalent cation transporters, integral membrane domain"/>
    <property type="match status" value="1"/>
</dbReference>
<keyword evidence="5 9" id="KW-0460">Magnesium</keyword>
<evidence type="ECO:0000313" key="11">
    <source>
        <dbReference type="EMBL" id="EAR61585.1"/>
    </source>
</evidence>
<dbReference type="Gene3D" id="1.25.60.10">
    <property type="entry name" value="MgtE N-terminal domain-like"/>
    <property type="match status" value="1"/>
</dbReference>
<feature type="domain" description="CBS" evidence="10">
    <location>
        <begin position="232"/>
        <end position="290"/>
    </location>
</feature>
<keyword evidence="9" id="KW-0479">Metal-binding</keyword>
<dbReference type="Pfam" id="PF03448">
    <property type="entry name" value="MgtE_N"/>
    <property type="match status" value="1"/>
</dbReference>
<dbReference type="GO" id="GO:0015095">
    <property type="term" value="F:magnesium ion transmembrane transporter activity"/>
    <property type="evidence" value="ECO:0007669"/>
    <property type="project" value="UniProtKB-UniRule"/>
</dbReference>
<organism evidence="11 12">
    <name type="scientific">Neptuniibacter caesariensis</name>
    <dbReference type="NCBI Taxonomy" id="207954"/>
    <lineage>
        <taxon>Bacteria</taxon>
        <taxon>Pseudomonadati</taxon>
        <taxon>Pseudomonadota</taxon>
        <taxon>Gammaproteobacteria</taxon>
        <taxon>Oceanospirillales</taxon>
        <taxon>Oceanospirillaceae</taxon>
        <taxon>Neptuniibacter</taxon>
    </lineage>
</organism>
<evidence type="ECO:0000256" key="4">
    <source>
        <dbReference type="ARBA" id="ARBA00022692"/>
    </source>
</evidence>
<dbReference type="PANTHER" id="PTHR43773">
    <property type="entry name" value="MAGNESIUM TRANSPORTER MGTE"/>
    <property type="match status" value="1"/>
</dbReference>
<dbReference type="Pfam" id="PF01769">
    <property type="entry name" value="MgtE"/>
    <property type="match status" value="1"/>
</dbReference>
<dbReference type="SMART" id="SM00116">
    <property type="entry name" value="CBS"/>
    <property type="match status" value="2"/>
</dbReference>
<keyword evidence="4 9" id="KW-0812">Transmembrane</keyword>
<dbReference type="SMART" id="SM00924">
    <property type="entry name" value="MgtE_N"/>
    <property type="match status" value="1"/>
</dbReference>
<dbReference type="Gene3D" id="3.10.580.10">
    <property type="entry name" value="CBS-domain"/>
    <property type="match status" value="1"/>
</dbReference>
<keyword evidence="3 9" id="KW-0813">Transport</keyword>
<dbReference type="GO" id="GO:0005886">
    <property type="term" value="C:plasma membrane"/>
    <property type="evidence" value="ECO:0007669"/>
    <property type="project" value="UniProtKB-SubCell"/>
</dbReference>
<comment type="function">
    <text evidence="9">Acts as a magnesium transporter.</text>
</comment>
<dbReference type="SUPFAM" id="SSF158791">
    <property type="entry name" value="MgtE N-terminal domain-like"/>
    <property type="match status" value="1"/>
</dbReference>
<sequence>MSDPRFSEPSQAIQHIQAMINRNDVVEAWLHKQNQQPKHALVESLTHRQHLAELELLINRLHPADIALLLESIPPEQRGIVWHLIGDEHAGATLLELSDSVRHEVVSASETEDLTAAAQHLESDEIVDLVQELPQDVIPDLLSSLSEEERQQVRSAMGFPEDSVGAWMEFDLPVVRDDISLDVVLRFFRRQGELPQNAGKIMVVDDNGLLKGTLALEDLLTKSGDIPISEVIDTNPLSFHTRDSAEEAASSFERYELIVAPVINAHGKLVGVLRVSALLDLIDEIAQRKVLLQAGLNREENLFDPISKSAKNRWPWIALNLLIVFIASRIIDQFDAIISQVVTLAALLPITANIGGNAGNQVVALVIRGLATKQLDRSNRLQLVKKEFSVALVNGALWGTVTGIITLLLYQDLSLAFVMLLAMFCTMLFAAIIGVGIPIALKSLGQDPALGSSVIITGATDTLGFLIFLSLAVAIL</sequence>
<keyword evidence="7 9" id="KW-0472">Membrane</keyword>
<feature type="transmembrane region" description="Helical" evidence="9">
    <location>
        <begin position="453"/>
        <end position="475"/>
    </location>
</feature>
<evidence type="ECO:0000256" key="3">
    <source>
        <dbReference type="ARBA" id="ARBA00022448"/>
    </source>
</evidence>
<comment type="subunit">
    <text evidence="9">Homodimer.</text>
</comment>
<accession>A0A7U8GSZ0</accession>
<dbReference type="InterPro" id="IPR006667">
    <property type="entry name" value="SLC41_membr_dom"/>
</dbReference>
<dbReference type="InterPro" id="IPR000644">
    <property type="entry name" value="CBS_dom"/>
</dbReference>
<evidence type="ECO:0000256" key="7">
    <source>
        <dbReference type="ARBA" id="ARBA00023136"/>
    </source>
</evidence>
<reference evidence="11 12" key="1">
    <citation type="submission" date="2006-02" db="EMBL/GenBank/DDBJ databases">
        <authorList>
            <person name="Pinhassi J."/>
            <person name="Pedros-Alio C."/>
            <person name="Ferriera S."/>
            <person name="Johnson J."/>
            <person name="Kravitz S."/>
            <person name="Halpern A."/>
            <person name="Remington K."/>
            <person name="Beeson K."/>
            <person name="Tran B."/>
            <person name="Rogers Y.-H."/>
            <person name="Friedman R."/>
            <person name="Venter J.C."/>
        </authorList>
    </citation>
    <scope>NUCLEOTIDE SEQUENCE [LARGE SCALE GENOMIC DNA]</scope>
    <source>
        <strain evidence="11 12">MED92</strain>
    </source>
</reference>
<dbReference type="InterPro" id="IPR036739">
    <property type="entry name" value="SLC41_membr_dom_sf"/>
</dbReference>
<keyword evidence="9" id="KW-1003">Cell membrane</keyword>
<evidence type="ECO:0000256" key="2">
    <source>
        <dbReference type="ARBA" id="ARBA00009749"/>
    </source>
</evidence>
<proteinExistence type="inferred from homology"/>
<dbReference type="PROSITE" id="PS51371">
    <property type="entry name" value="CBS"/>
    <property type="match status" value="2"/>
</dbReference>
<dbReference type="Pfam" id="PF00571">
    <property type="entry name" value="CBS"/>
    <property type="match status" value="2"/>
</dbReference>
<dbReference type="InterPro" id="IPR038076">
    <property type="entry name" value="MgtE_N_sf"/>
</dbReference>